<dbReference type="InterPro" id="IPR002104">
    <property type="entry name" value="Integrase_catalytic"/>
</dbReference>
<dbReference type="InterPro" id="IPR011010">
    <property type="entry name" value="DNA_brk_join_enz"/>
</dbReference>
<dbReference type="SUPFAM" id="SSF56349">
    <property type="entry name" value="DNA breaking-rejoining enzymes"/>
    <property type="match status" value="1"/>
</dbReference>
<proteinExistence type="predicted"/>
<dbReference type="EMBL" id="BNED01000005">
    <property type="protein sequence ID" value="GHI82363.1"/>
    <property type="molecule type" value="Genomic_DNA"/>
</dbReference>
<organism evidence="3 4">
    <name type="scientific">Streptomyces spororaveus</name>
    <dbReference type="NCBI Taxonomy" id="284039"/>
    <lineage>
        <taxon>Bacteria</taxon>
        <taxon>Bacillati</taxon>
        <taxon>Actinomycetota</taxon>
        <taxon>Actinomycetes</taxon>
        <taxon>Kitasatosporales</taxon>
        <taxon>Streptomycetaceae</taxon>
        <taxon>Streptomyces</taxon>
    </lineage>
</organism>
<feature type="domain" description="Tyr recombinase" evidence="2">
    <location>
        <begin position="1"/>
        <end position="167"/>
    </location>
</feature>
<dbReference type="CDD" id="cd00397">
    <property type="entry name" value="DNA_BRE_C"/>
    <property type="match status" value="1"/>
</dbReference>
<protein>
    <recommendedName>
        <fullName evidence="2">Tyr recombinase domain-containing protein</fullName>
    </recommendedName>
</protein>
<sequence length="189" mass="20889">MTAQVTVGLDGSREGFAAAAWAACEAVLREVPLHLVHMEAGQGRAVPLPPSIAARVQEHLQRYGTFRARDAVNRLPGDYLFSNVGGTNIRMYALVDRLWRTAKQSAGITRKITPHWLRRFFASAGLSKGAPVTEMAEWLGHRNPRITHETYAHVMSDAPGRLRALMDSVFTRETELSLPLEFEAVVQAA</sequence>
<dbReference type="Pfam" id="PF00589">
    <property type="entry name" value="Phage_integrase"/>
    <property type="match status" value="1"/>
</dbReference>
<evidence type="ECO:0000256" key="1">
    <source>
        <dbReference type="ARBA" id="ARBA00023172"/>
    </source>
</evidence>
<evidence type="ECO:0000313" key="3">
    <source>
        <dbReference type="EMBL" id="GHI82363.1"/>
    </source>
</evidence>
<evidence type="ECO:0000259" key="2">
    <source>
        <dbReference type="PROSITE" id="PS51898"/>
    </source>
</evidence>
<dbReference type="Gene3D" id="1.10.443.10">
    <property type="entry name" value="Intergrase catalytic core"/>
    <property type="match status" value="1"/>
</dbReference>
<reference evidence="4" key="1">
    <citation type="submission" date="2023-07" db="EMBL/GenBank/DDBJ databases">
        <title>Whole genome shotgun sequence of Streptomyces spororaveus NBRC 15456.</title>
        <authorList>
            <person name="Komaki H."/>
            <person name="Tamura T."/>
        </authorList>
    </citation>
    <scope>NUCLEOTIDE SEQUENCE [LARGE SCALE GENOMIC DNA]</scope>
    <source>
        <strain evidence="4">NBRC 15456</strain>
    </source>
</reference>
<evidence type="ECO:0000313" key="4">
    <source>
        <dbReference type="Proteomes" id="UP000608522"/>
    </source>
</evidence>
<dbReference type="PROSITE" id="PS51898">
    <property type="entry name" value="TYR_RECOMBINASE"/>
    <property type="match status" value="1"/>
</dbReference>
<keyword evidence="4" id="KW-1185">Reference proteome</keyword>
<gene>
    <name evidence="3" type="ORF">Sspor_79240</name>
</gene>
<comment type="caution">
    <text evidence="3">The sequence shown here is derived from an EMBL/GenBank/DDBJ whole genome shotgun (WGS) entry which is preliminary data.</text>
</comment>
<dbReference type="RefSeq" id="WP_202203314.1">
    <property type="nucleotide sequence ID" value="NZ_BAAATO010000015.1"/>
</dbReference>
<accession>A0ABQ3TPS3</accession>
<dbReference type="InterPro" id="IPR013762">
    <property type="entry name" value="Integrase-like_cat_sf"/>
</dbReference>
<name>A0ABQ3TPS3_9ACTN</name>
<keyword evidence="1" id="KW-0233">DNA recombination</keyword>
<dbReference type="Proteomes" id="UP000608522">
    <property type="component" value="Unassembled WGS sequence"/>
</dbReference>